<dbReference type="STRING" id="1529.SAMN04487885_102154"/>
<dbReference type="Proteomes" id="UP000182135">
    <property type="component" value="Unassembled WGS sequence"/>
</dbReference>
<reference evidence="3 4" key="1">
    <citation type="submission" date="2016-10" db="EMBL/GenBank/DDBJ databases">
        <authorList>
            <person name="de Groot N.N."/>
        </authorList>
    </citation>
    <scope>NUCLEOTIDE SEQUENCE [LARGE SCALE GENOMIC DNA]</scope>
    <source>
        <strain evidence="3 4">NLAE-zl-G419</strain>
    </source>
</reference>
<evidence type="ECO:0000256" key="1">
    <source>
        <dbReference type="SAM" id="MobiDB-lite"/>
    </source>
</evidence>
<feature type="region of interest" description="Disordered" evidence="1">
    <location>
        <begin position="103"/>
        <end position="146"/>
    </location>
</feature>
<dbReference type="EMBL" id="FOOE01000002">
    <property type="protein sequence ID" value="SFF54915.1"/>
    <property type="molecule type" value="Genomic_DNA"/>
</dbReference>
<protein>
    <recommendedName>
        <fullName evidence="5">DUF2680 domain-containing protein</fullName>
    </recommendedName>
</protein>
<feature type="compositionally biased region" description="Basic and acidic residues" evidence="1">
    <location>
        <begin position="103"/>
        <end position="123"/>
    </location>
</feature>
<feature type="chain" id="PRO_5043982958" description="DUF2680 domain-containing protein" evidence="2">
    <location>
        <begin position="27"/>
        <end position="146"/>
    </location>
</feature>
<dbReference type="eggNOG" id="ENOG5033452">
    <property type="taxonomic scope" value="Bacteria"/>
</dbReference>
<evidence type="ECO:0000256" key="2">
    <source>
        <dbReference type="SAM" id="SignalP"/>
    </source>
</evidence>
<evidence type="ECO:0000313" key="4">
    <source>
        <dbReference type="Proteomes" id="UP000182135"/>
    </source>
</evidence>
<proteinExistence type="predicted"/>
<sequence>MKNIKKAILIGTMAGVIGVTSITALAATSYNSPAEAVAGLTGRSVESIRDERKETGKTCGTIAKEAGVIEEFKSAKLEVVRERLKEKVSSGSMTQEEADKIVNEIQERQKNCDGSGQREENRMKLGLGNSSKNGNGMRKGQMGKNN</sequence>
<keyword evidence="4" id="KW-1185">Reference proteome</keyword>
<organism evidence="3 4">
    <name type="scientific">Clostridium cadaveris</name>
    <dbReference type="NCBI Taxonomy" id="1529"/>
    <lineage>
        <taxon>Bacteria</taxon>
        <taxon>Bacillati</taxon>
        <taxon>Bacillota</taxon>
        <taxon>Clostridia</taxon>
        <taxon>Eubacteriales</taxon>
        <taxon>Clostridiaceae</taxon>
        <taxon>Clostridium</taxon>
    </lineage>
</organism>
<evidence type="ECO:0000313" key="3">
    <source>
        <dbReference type="EMBL" id="SFF54915.1"/>
    </source>
</evidence>
<keyword evidence="2" id="KW-0732">Signal</keyword>
<evidence type="ECO:0008006" key="5">
    <source>
        <dbReference type="Google" id="ProtNLM"/>
    </source>
</evidence>
<gene>
    <name evidence="3" type="ORF">SAMN04487885_102154</name>
</gene>
<dbReference type="RefSeq" id="WP_074844320.1">
    <property type="nucleotide sequence ID" value="NZ_BAAACD010000024.1"/>
</dbReference>
<dbReference type="AlphaFoldDB" id="A0A1I2JJ66"/>
<accession>A0A1I2JJ66</accession>
<feature type="compositionally biased region" description="Low complexity" evidence="1">
    <location>
        <begin position="124"/>
        <end position="136"/>
    </location>
</feature>
<feature type="signal peptide" evidence="2">
    <location>
        <begin position="1"/>
        <end position="26"/>
    </location>
</feature>
<dbReference type="OrthoDB" id="1809211at2"/>
<name>A0A1I2JJ66_9CLOT</name>